<dbReference type="InterPro" id="IPR013320">
    <property type="entry name" value="ConA-like_dom_sf"/>
</dbReference>
<comment type="subcellular location">
    <subcellularLocation>
        <location evidence="1">Cell membrane</location>
        <topology evidence="1">Single-pass type I membrane protein</topology>
    </subcellularLocation>
</comment>
<dbReference type="CDD" id="cd14066">
    <property type="entry name" value="STKc_IRAK"/>
    <property type="match status" value="1"/>
</dbReference>
<dbReference type="GeneID" id="105032673"/>
<dbReference type="InterPro" id="IPR011009">
    <property type="entry name" value="Kinase-like_dom_sf"/>
</dbReference>
<dbReference type="GO" id="GO:0030246">
    <property type="term" value="F:carbohydrate binding"/>
    <property type="evidence" value="ECO:0007669"/>
    <property type="project" value="UniProtKB-KW"/>
</dbReference>
<dbReference type="RefSeq" id="XP_029116934.1">
    <property type="nucleotide sequence ID" value="XM_029261101.1"/>
</dbReference>
<dbReference type="PROSITE" id="PS50011">
    <property type="entry name" value="PROTEIN_KINASE_DOM"/>
    <property type="match status" value="1"/>
</dbReference>
<dbReference type="SUPFAM" id="SSF49899">
    <property type="entry name" value="Concanavalin A-like lectins/glucanases"/>
    <property type="match status" value="1"/>
</dbReference>
<evidence type="ECO:0000256" key="19">
    <source>
        <dbReference type="SAM" id="MobiDB-lite"/>
    </source>
</evidence>
<dbReference type="Proteomes" id="UP000504607">
    <property type="component" value="Unplaced"/>
</dbReference>
<feature type="chain" id="PRO_5035432355" description="non-specific serine/threonine protein kinase" evidence="21">
    <location>
        <begin position="28"/>
        <end position="690"/>
    </location>
</feature>
<dbReference type="Pfam" id="PF00139">
    <property type="entry name" value="Lectin_legB"/>
    <property type="match status" value="1"/>
</dbReference>
<gene>
    <name evidence="24" type="primary">LOC105032673</name>
</gene>
<organism evidence="23 24">
    <name type="scientific">Elaeis guineensis var. tenera</name>
    <name type="common">Oil palm</name>
    <dbReference type="NCBI Taxonomy" id="51953"/>
    <lineage>
        <taxon>Eukaryota</taxon>
        <taxon>Viridiplantae</taxon>
        <taxon>Streptophyta</taxon>
        <taxon>Embryophyta</taxon>
        <taxon>Tracheophyta</taxon>
        <taxon>Spermatophyta</taxon>
        <taxon>Magnoliopsida</taxon>
        <taxon>Liliopsida</taxon>
        <taxon>Arecaceae</taxon>
        <taxon>Arecoideae</taxon>
        <taxon>Cocoseae</taxon>
        <taxon>Elaeidinae</taxon>
        <taxon>Elaeis</taxon>
    </lineage>
</organism>
<dbReference type="OrthoDB" id="2019747at2759"/>
<dbReference type="CDD" id="cd06899">
    <property type="entry name" value="lectin_legume_LecRK_Arcelin_ConA"/>
    <property type="match status" value="1"/>
</dbReference>
<proteinExistence type="inferred from homology"/>
<dbReference type="Gene3D" id="1.10.510.10">
    <property type="entry name" value="Transferase(Phosphotransferase) domain 1"/>
    <property type="match status" value="1"/>
</dbReference>
<dbReference type="InterPro" id="IPR008271">
    <property type="entry name" value="Ser/Thr_kinase_AS"/>
</dbReference>
<evidence type="ECO:0000256" key="21">
    <source>
        <dbReference type="SAM" id="SignalP"/>
    </source>
</evidence>
<feature type="region of interest" description="Disordered" evidence="19">
    <location>
        <begin position="667"/>
        <end position="690"/>
    </location>
</feature>
<evidence type="ECO:0000313" key="23">
    <source>
        <dbReference type="Proteomes" id="UP000504607"/>
    </source>
</evidence>
<name>A0A8N4ETG8_ELAGV</name>
<evidence type="ECO:0000256" key="13">
    <source>
        <dbReference type="ARBA" id="ARBA00022840"/>
    </source>
</evidence>
<keyword evidence="9 21" id="KW-0732">Signal</keyword>
<dbReference type="Pfam" id="PF00069">
    <property type="entry name" value="Pkinase"/>
    <property type="match status" value="1"/>
</dbReference>
<evidence type="ECO:0000313" key="24">
    <source>
        <dbReference type="RefSeq" id="XP_029116934.1"/>
    </source>
</evidence>
<evidence type="ECO:0000256" key="1">
    <source>
        <dbReference type="ARBA" id="ARBA00004251"/>
    </source>
</evidence>
<dbReference type="AlphaFoldDB" id="A0A8N4ETG8"/>
<dbReference type="InterPro" id="IPR000719">
    <property type="entry name" value="Prot_kinase_dom"/>
</dbReference>
<evidence type="ECO:0000256" key="9">
    <source>
        <dbReference type="ARBA" id="ARBA00022729"/>
    </source>
</evidence>
<dbReference type="InterPro" id="IPR001220">
    <property type="entry name" value="Legume_lectin_dom"/>
</dbReference>
<evidence type="ECO:0000256" key="5">
    <source>
        <dbReference type="ARBA" id="ARBA00022475"/>
    </source>
</evidence>
<reference evidence="24" key="1">
    <citation type="submission" date="2025-08" db="UniProtKB">
        <authorList>
            <consortium name="RefSeq"/>
        </authorList>
    </citation>
    <scope>IDENTIFICATION</scope>
</reference>
<evidence type="ECO:0000256" key="4">
    <source>
        <dbReference type="ARBA" id="ARBA00012513"/>
    </source>
</evidence>
<keyword evidence="16" id="KW-0675">Receptor</keyword>
<keyword evidence="15 20" id="KW-0472">Membrane</keyword>
<dbReference type="SMART" id="SM00220">
    <property type="entry name" value="S_TKc"/>
    <property type="match status" value="1"/>
</dbReference>
<keyword evidence="11 18" id="KW-0547">Nucleotide-binding</keyword>
<feature type="transmembrane region" description="Helical" evidence="20">
    <location>
        <begin position="293"/>
        <end position="315"/>
    </location>
</feature>
<feature type="signal peptide" evidence="21">
    <location>
        <begin position="1"/>
        <end position="27"/>
    </location>
</feature>
<dbReference type="InterPro" id="IPR050528">
    <property type="entry name" value="L-type_Lectin-RKs"/>
</dbReference>
<sequence length="690" mass="77038">MAFHKSGSLQILMLFQLLSLLIPPVSPLSFNFSGNNSYKPNLSFNGDAYLAGSIVQLTQNQQGANLRSSVGSATYSESVPLWDKDSGTVADFTTNFRFAINGFGQKVSADGLAFFLSPFPFVQDPPTSSGAKLGLFKNNGNITDENKVVAVEFDSYWNPEVGDVSANHVGIDIWSIFSKTQADLNASIRENVQFIASIRYNAVTQNLSVFLSKASDPPRNWSLFYVVDLREFLPENVSVGFSASTGTLYESHSIYSWDFISSNLSSQDLPPSPEPSPTDETFDAKKKSKMKEVALAVCIGILPCGLVLVGSVICYKRACGGMKEEEEMALEKGGGPKKFSYSEEEEEMALEIGGGPKKFSYSELVIATGDFDEEAKLGEGGFGKVYKGVLHDPEQEVAIKRISRDSKQGKKEYTSEVTIISRLRHRNLVQLIGYCHERNDLLLVYEYMSNKSLDYHLYSEERLLTWPERYEIAFGLASVLLYLHEEWEQCVIHRDVKPSNVMLDSEFKAKLGDFGLARLVDHDSDMQTTVMAGTRGYIAPEYATTGKARKESDVYSFGVVMLEIACGRKSIDLKEKEDKVNLVKWVWELYGKNMCLIAVDKRLRMEFDERQMERFMIIGLYCTHPDYNSRPSIRQVINVLKCNAPLPDPPQKMPVARYIPPMDTSNLIPSSSSSSSSGRYSINSKVPTQI</sequence>
<comment type="similarity">
    <text evidence="3">In the C-terminal section; belongs to the protein kinase superfamily. Ser/Thr protein kinase family.</text>
</comment>
<keyword evidence="5" id="KW-1003">Cell membrane</keyword>
<dbReference type="KEGG" id="egu:105032673"/>
<evidence type="ECO:0000256" key="7">
    <source>
        <dbReference type="ARBA" id="ARBA00022679"/>
    </source>
</evidence>
<evidence type="ECO:0000256" key="11">
    <source>
        <dbReference type="ARBA" id="ARBA00022741"/>
    </source>
</evidence>
<keyword evidence="10" id="KW-0430">Lectin</keyword>
<accession>A0A8N4ETG8</accession>
<dbReference type="FunFam" id="3.30.200.20:FF:000168">
    <property type="entry name" value="L-type lectin-domain containing receptor kinase IX.1"/>
    <property type="match status" value="1"/>
</dbReference>
<evidence type="ECO:0000256" key="15">
    <source>
        <dbReference type="ARBA" id="ARBA00023136"/>
    </source>
</evidence>
<dbReference type="FunFam" id="1.10.510.10:FF:000240">
    <property type="entry name" value="Lectin-domain containing receptor kinase A4.3"/>
    <property type="match status" value="1"/>
</dbReference>
<evidence type="ECO:0000256" key="3">
    <source>
        <dbReference type="ARBA" id="ARBA00010217"/>
    </source>
</evidence>
<keyword evidence="6" id="KW-0723">Serine/threonine-protein kinase</keyword>
<keyword evidence="7" id="KW-0808">Transferase</keyword>
<feature type="binding site" evidence="18">
    <location>
        <position position="400"/>
    </location>
    <ligand>
        <name>ATP</name>
        <dbReference type="ChEBI" id="CHEBI:30616"/>
    </ligand>
</feature>
<dbReference type="InterPro" id="IPR019825">
    <property type="entry name" value="Lectin_legB_Mn/Ca_BS"/>
</dbReference>
<dbReference type="EC" id="2.7.11.1" evidence="4"/>
<keyword evidence="23" id="KW-1185">Reference proteome</keyword>
<evidence type="ECO:0000256" key="2">
    <source>
        <dbReference type="ARBA" id="ARBA00008536"/>
    </source>
</evidence>
<feature type="domain" description="Protein kinase" evidence="22">
    <location>
        <begin position="371"/>
        <end position="646"/>
    </location>
</feature>
<dbReference type="PROSITE" id="PS00307">
    <property type="entry name" value="LECTIN_LEGUME_BETA"/>
    <property type="match status" value="1"/>
</dbReference>
<evidence type="ECO:0000256" key="6">
    <source>
        <dbReference type="ARBA" id="ARBA00022527"/>
    </source>
</evidence>
<evidence type="ECO:0000256" key="14">
    <source>
        <dbReference type="ARBA" id="ARBA00022989"/>
    </source>
</evidence>
<dbReference type="PROSITE" id="PS00107">
    <property type="entry name" value="PROTEIN_KINASE_ATP"/>
    <property type="match status" value="1"/>
</dbReference>
<feature type="compositionally biased region" description="Polar residues" evidence="19">
    <location>
        <begin position="678"/>
        <end position="690"/>
    </location>
</feature>
<dbReference type="GO" id="GO:0004674">
    <property type="term" value="F:protein serine/threonine kinase activity"/>
    <property type="evidence" value="ECO:0007669"/>
    <property type="project" value="UniProtKB-KW"/>
</dbReference>
<dbReference type="SUPFAM" id="SSF56112">
    <property type="entry name" value="Protein kinase-like (PK-like)"/>
    <property type="match status" value="1"/>
</dbReference>
<dbReference type="Gene3D" id="3.30.200.20">
    <property type="entry name" value="Phosphorylase Kinase, domain 1"/>
    <property type="match status" value="1"/>
</dbReference>
<protein>
    <recommendedName>
        <fullName evidence="4">non-specific serine/threonine protein kinase</fullName>
        <ecNumber evidence="4">2.7.11.1</ecNumber>
    </recommendedName>
</protein>
<comment type="similarity">
    <text evidence="2">In the N-terminal section; belongs to the leguminous lectin family.</text>
</comment>
<keyword evidence="17" id="KW-0325">Glycoprotein</keyword>
<dbReference type="InterPro" id="IPR017441">
    <property type="entry name" value="Protein_kinase_ATP_BS"/>
</dbReference>
<keyword evidence="8 20" id="KW-0812">Transmembrane</keyword>
<evidence type="ECO:0000256" key="16">
    <source>
        <dbReference type="ARBA" id="ARBA00023170"/>
    </source>
</evidence>
<dbReference type="Gene3D" id="2.60.120.200">
    <property type="match status" value="1"/>
</dbReference>
<keyword evidence="13 18" id="KW-0067">ATP-binding</keyword>
<evidence type="ECO:0000256" key="8">
    <source>
        <dbReference type="ARBA" id="ARBA00022692"/>
    </source>
</evidence>
<evidence type="ECO:0000259" key="22">
    <source>
        <dbReference type="PROSITE" id="PS50011"/>
    </source>
</evidence>
<evidence type="ECO:0000256" key="20">
    <source>
        <dbReference type="SAM" id="Phobius"/>
    </source>
</evidence>
<keyword evidence="12" id="KW-0418">Kinase</keyword>
<dbReference type="GO" id="GO:0005524">
    <property type="term" value="F:ATP binding"/>
    <property type="evidence" value="ECO:0007669"/>
    <property type="project" value="UniProtKB-UniRule"/>
</dbReference>
<evidence type="ECO:0000256" key="10">
    <source>
        <dbReference type="ARBA" id="ARBA00022734"/>
    </source>
</evidence>
<keyword evidence="14 20" id="KW-1133">Transmembrane helix</keyword>
<dbReference type="GO" id="GO:0002229">
    <property type="term" value="P:defense response to oomycetes"/>
    <property type="evidence" value="ECO:0007669"/>
    <property type="project" value="UniProtKB-ARBA"/>
</dbReference>
<dbReference type="PROSITE" id="PS00108">
    <property type="entry name" value="PROTEIN_KINASE_ST"/>
    <property type="match status" value="1"/>
</dbReference>
<evidence type="ECO:0000256" key="17">
    <source>
        <dbReference type="ARBA" id="ARBA00023180"/>
    </source>
</evidence>
<dbReference type="GO" id="GO:0005886">
    <property type="term" value="C:plasma membrane"/>
    <property type="evidence" value="ECO:0007669"/>
    <property type="project" value="UniProtKB-SubCell"/>
</dbReference>
<dbReference type="PANTHER" id="PTHR27007">
    <property type="match status" value="1"/>
</dbReference>
<evidence type="ECO:0000256" key="12">
    <source>
        <dbReference type="ARBA" id="ARBA00022777"/>
    </source>
</evidence>
<evidence type="ECO:0000256" key="18">
    <source>
        <dbReference type="PROSITE-ProRule" id="PRU10141"/>
    </source>
</evidence>